<protein>
    <submittedName>
        <fullName evidence="2">Uncharacterized protein</fullName>
    </submittedName>
</protein>
<dbReference type="AlphaFoldDB" id="A0A1G2R3M8"/>
<keyword evidence="1" id="KW-0472">Membrane</keyword>
<sequence>MISRLRYVVAGIWFLAVTGVVIATFLVDTSTMNGWRFAAVALWFVLFSPFFLILFLITPKGRRRL</sequence>
<name>A0A1G2R3M8_9BACT</name>
<feature type="transmembrane region" description="Helical" evidence="1">
    <location>
        <begin position="7"/>
        <end position="27"/>
    </location>
</feature>
<keyword evidence="1" id="KW-1133">Transmembrane helix</keyword>
<gene>
    <name evidence="2" type="ORF">A3C04_02605</name>
</gene>
<proteinExistence type="predicted"/>
<comment type="caution">
    <text evidence="2">The sequence shown here is derived from an EMBL/GenBank/DDBJ whole genome shotgun (WGS) entry which is preliminary data.</text>
</comment>
<organism evidence="2 3">
    <name type="scientific">Candidatus Wildermuthbacteria bacterium RIFCSPHIGHO2_02_FULL_45_25</name>
    <dbReference type="NCBI Taxonomy" id="1802450"/>
    <lineage>
        <taxon>Bacteria</taxon>
        <taxon>Candidatus Wildermuthiibacteriota</taxon>
    </lineage>
</organism>
<evidence type="ECO:0000256" key="1">
    <source>
        <dbReference type="SAM" id="Phobius"/>
    </source>
</evidence>
<keyword evidence="1" id="KW-0812">Transmembrane</keyword>
<dbReference type="EMBL" id="MHTV01000015">
    <property type="protein sequence ID" value="OHA67178.1"/>
    <property type="molecule type" value="Genomic_DNA"/>
</dbReference>
<feature type="transmembrane region" description="Helical" evidence="1">
    <location>
        <begin position="33"/>
        <end position="57"/>
    </location>
</feature>
<dbReference type="Proteomes" id="UP000178092">
    <property type="component" value="Unassembled WGS sequence"/>
</dbReference>
<reference evidence="2 3" key="1">
    <citation type="journal article" date="2016" name="Nat. Commun.">
        <title>Thousands of microbial genomes shed light on interconnected biogeochemical processes in an aquifer system.</title>
        <authorList>
            <person name="Anantharaman K."/>
            <person name="Brown C.T."/>
            <person name="Hug L.A."/>
            <person name="Sharon I."/>
            <person name="Castelle C.J."/>
            <person name="Probst A.J."/>
            <person name="Thomas B.C."/>
            <person name="Singh A."/>
            <person name="Wilkins M.J."/>
            <person name="Karaoz U."/>
            <person name="Brodie E.L."/>
            <person name="Williams K.H."/>
            <person name="Hubbard S.S."/>
            <person name="Banfield J.F."/>
        </authorList>
    </citation>
    <scope>NUCLEOTIDE SEQUENCE [LARGE SCALE GENOMIC DNA]</scope>
</reference>
<evidence type="ECO:0000313" key="3">
    <source>
        <dbReference type="Proteomes" id="UP000178092"/>
    </source>
</evidence>
<evidence type="ECO:0000313" key="2">
    <source>
        <dbReference type="EMBL" id="OHA67178.1"/>
    </source>
</evidence>
<accession>A0A1G2R3M8</accession>